<feature type="region of interest" description="Disordered" evidence="1">
    <location>
        <begin position="40"/>
        <end position="75"/>
    </location>
</feature>
<evidence type="ECO:0000256" key="1">
    <source>
        <dbReference type="SAM" id="MobiDB-lite"/>
    </source>
</evidence>
<name>A0A2I9D5R5_9DEIO</name>
<accession>A0A2I9D5R5</accession>
<evidence type="ECO:0000313" key="3">
    <source>
        <dbReference type="Proteomes" id="UP000236569"/>
    </source>
</evidence>
<dbReference type="EMBL" id="BFAG01000005">
    <property type="protein sequence ID" value="GBF05740.1"/>
    <property type="molecule type" value="Genomic_DNA"/>
</dbReference>
<evidence type="ECO:0000313" key="2">
    <source>
        <dbReference type="EMBL" id="GBF05740.1"/>
    </source>
</evidence>
<dbReference type="Proteomes" id="UP000236569">
    <property type="component" value="Unassembled WGS sequence"/>
</dbReference>
<proteinExistence type="predicted"/>
<comment type="caution">
    <text evidence="2">The sequence shown here is derived from an EMBL/GenBank/DDBJ whole genome shotgun (WGS) entry which is preliminary data.</text>
</comment>
<dbReference type="RefSeq" id="WP_133162001.1">
    <property type="nucleotide sequence ID" value="NZ_BFAG01000005.1"/>
</dbReference>
<sequence>MDGDPQHLFLVSILSPPEGRLQPGVIINDALYDTRFQSSAHPKAGCNPQGQGTVTRPGGFQSSAHPKAGCNAPVT</sequence>
<keyword evidence="3" id="KW-1185">Reference proteome</keyword>
<dbReference type="AlphaFoldDB" id="A0A2I9D5R5"/>
<feature type="compositionally biased region" description="Polar residues" evidence="1">
    <location>
        <begin position="48"/>
        <end position="64"/>
    </location>
</feature>
<reference evidence="3" key="1">
    <citation type="submission" date="2018-01" db="EMBL/GenBank/DDBJ databases">
        <title>Draft Genome Sequence of the Radioresistant Bacterium Deinococcus aerius TR0125, Isolated from the Higher Atmosphere above Japan.</title>
        <authorList>
            <person name="Satoh K."/>
            <person name="Arai H."/>
            <person name="Sanzen T."/>
            <person name="Kawaguchi Y."/>
            <person name="Hayashi H."/>
            <person name="Yokobori S."/>
            <person name="Yamagishi A."/>
            <person name="Oono Y."/>
            <person name="Narumi I."/>
        </authorList>
    </citation>
    <scope>NUCLEOTIDE SEQUENCE [LARGE SCALE GENOMIC DNA]</scope>
    <source>
        <strain evidence="3">TR0125</strain>
    </source>
</reference>
<organism evidence="2 3">
    <name type="scientific">Deinococcus aerius</name>
    <dbReference type="NCBI Taxonomy" id="200253"/>
    <lineage>
        <taxon>Bacteria</taxon>
        <taxon>Thermotogati</taxon>
        <taxon>Deinococcota</taxon>
        <taxon>Deinococci</taxon>
        <taxon>Deinococcales</taxon>
        <taxon>Deinococcaceae</taxon>
        <taxon>Deinococcus</taxon>
    </lineage>
</organism>
<protein>
    <submittedName>
        <fullName evidence="2">Uncharacterized protein</fullName>
    </submittedName>
</protein>
<gene>
    <name evidence="2" type="ORF">DAERI_050249</name>
</gene>